<reference evidence="2 3" key="2">
    <citation type="journal article" date="2017" name="Front. Plant Sci.">
        <title>Gene Classification and Mining of Molecular Markers Useful in Red Clover (Trifolium pratense) Breeding.</title>
        <authorList>
            <person name="Istvanek J."/>
            <person name="Dluhosova J."/>
            <person name="Dluhos P."/>
            <person name="Patkova L."/>
            <person name="Nedelnik J."/>
            <person name="Repkova J."/>
        </authorList>
    </citation>
    <scope>NUCLEOTIDE SEQUENCE [LARGE SCALE GENOMIC DNA]</scope>
    <source>
        <strain evidence="3">cv. Tatra</strain>
        <tissue evidence="2">Young leaves</tissue>
    </source>
</reference>
<reference evidence="2 3" key="1">
    <citation type="journal article" date="2014" name="Am. J. Bot.">
        <title>Genome assembly and annotation for red clover (Trifolium pratense; Fabaceae).</title>
        <authorList>
            <person name="Istvanek J."/>
            <person name="Jaros M."/>
            <person name="Krenek A."/>
            <person name="Repkova J."/>
        </authorList>
    </citation>
    <scope>NUCLEOTIDE SEQUENCE [LARGE SCALE GENOMIC DNA]</scope>
    <source>
        <strain evidence="3">cv. Tatra</strain>
        <tissue evidence="2">Young leaves</tissue>
    </source>
</reference>
<dbReference type="AlphaFoldDB" id="A0A2K3L947"/>
<dbReference type="STRING" id="57577.A0A2K3L947"/>
<organism evidence="2 3">
    <name type="scientific">Trifolium pratense</name>
    <name type="common">Red clover</name>
    <dbReference type="NCBI Taxonomy" id="57577"/>
    <lineage>
        <taxon>Eukaryota</taxon>
        <taxon>Viridiplantae</taxon>
        <taxon>Streptophyta</taxon>
        <taxon>Embryophyta</taxon>
        <taxon>Tracheophyta</taxon>
        <taxon>Spermatophyta</taxon>
        <taxon>Magnoliopsida</taxon>
        <taxon>eudicotyledons</taxon>
        <taxon>Gunneridae</taxon>
        <taxon>Pentapetalae</taxon>
        <taxon>rosids</taxon>
        <taxon>fabids</taxon>
        <taxon>Fabales</taxon>
        <taxon>Fabaceae</taxon>
        <taxon>Papilionoideae</taxon>
        <taxon>50 kb inversion clade</taxon>
        <taxon>NPAAA clade</taxon>
        <taxon>Hologalegina</taxon>
        <taxon>IRL clade</taxon>
        <taxon>Trifolieae</taxon>
        <taxon>Trifolium</taxon>
    </lineage>
</organism>
<dbReference type="InterPro" id="IPR011009">
    <property type="entry name" value="Kinase-like_dom_sf"/>
</dbReference>
<dbReference type="Proteomes" id="UP000236291">
    <property type="component" value="Unassembled WGS sequence"/>
</dbReference>
<accession>A0A2K3L947</accession>
<comment type="caution">
    <text evidence="2">The sequence shown here is derived from an EMBL/GenBank/DDBJ whole genome shotgun (WGS) entry which is preliminary data.</text>
</comment>
<evidence type="ECO:0000313" key="2">
    <source>
        <dbReference type="EMBL" id="PNX75062.1"/>
    </source>
</evidence>
<keyword evidence="2" id="KW-0808">Transferase</keyword>
<evidence type="ECO:0000256" key="1">
    <source>
        <dbReference type="SAM" id="MobiDB-lite"/>
    </source>
</evidence>
<evidence type="ECO:0000313" key="3">
    <source>
        <dbReference type="Proteomes" id="UP000236291"/>
    </source>
</evidence>
<protein>
    <submittedName>
        <fullName evidence="2">Putative LRR receptor-like protein kinase</fullName>
    </submittedName>
</protein>
<dbReference type="ExpressionAtlas" id="A0A2K3L947">
    <property type="expression patterns" value="baseline"/>
</dbReference>
<proteinExistence type="predicted"/>
<keyword evidence="2" id="KW-0675">Receptor</keyword>
<sequence length="99" mass="10745">MGSYPSEHVEKFLTLALKCCNDEPDNRPKMAEVVRELENIWNVMPESDTRRAESITSVSDSSKAMSTPSSSSAIRTPFVSGDVSGSDLVSGVIPSIKPR</sequence>
<gene>
    <name evidence="2" type="ORF">L195_g030993</name>
</gene>
<feature type="region of interest" description="Disordered" evidence="1">
    <location>
        <begin position="48"/>
        <end position="78"/>
    </location>
</feature>
<dbReference type="SUPFAM" id="SSF56112">
    <property type="entry name" value="Protein kinase-like (PK-like)"/>
    <property type="match status" value="1"/>
</dbReference>
<name>A0A2K3L947_TRIPR</name>
<dbReference type="GO" id="GO:0016301">
    <property type="term" value="F:kinase activity"/>
    <property type="evidence" value="ECO:0007669"/>
    <property type="project" value="UniProtKB-KW"/>
</dbReference>
<keyword evidence="2" id="KW-0418">Kinase</keyword>
<dbReference type="EMBL" id="ASHM01028474">
    <property type="protein sequence ID" value="PNX75062.1"/>
    <property type="molecule type" value="Genomic_DNA"/>
</dbReference>
<feature type="compositionally biased region" description="Low complexity" evidence="1">
    <location>
        <begin position="59"/>
        <end position="72"/>
    </location>
</feature>
<dbReference type="Gene3D" id="1.10.510.10">
    <property type="entry name" value="Transferase(Phosphotransferase) domain 1"/>
    <property type="match status" value="1"/>
</dbReference>